<dbReference type="EMBL" id="JAFBCV010000004">
    <property type="protein sequence ID" value="MBM7838573.1"/>
    <property type="molecule type" value="Genomic_DNA"/>
</dbReference>
<keyword evidence="2" id="KW-0812">Transmembrane</keyword>
<gene>
    <name evidence="3" type="ORF">JOC54_001829</name>
</gene>
<feature type="region of interest" description="Disordered" evidence="1">
    <location>
        <begin position="74"/>
        <end position="94"/>
    </location>
</feature>
<comment type="caution">
    <text evidence="3">The sequence shown here is derived from an EMBL/GenBank/DDBJ whole genome shotgun (WGS) entry which is preliminary data.</text>
</comment>
<proteinExistence type="predicted"/>
<keyword evidence="4" id="KW-1185">Reference proteome</keyword>
<evidence type="ECO:0000313" key="4">
    <source>
        <dbReference type="Proteomes" id="UP001179280"/>
    </source>
</evidence>
<keyword evidence="2" id="KW-0472">Membrane</keyword>
<feature type="compositionally biased region" description="Basic and acidic residues" evidence="1">
    <location>
        <begin position="15"/>
        <end position="50"/>
    </location>
</feature>
<organism evidence="3 4">
    <name type="scientific">Shouchella xiaoxiensis</name>
    <dbReference type="NCBI Taxonomy" id="766895"/>
    <lineage>
        <taxon>Bacteria</taxon>
        <taxon>Bacillati</taxon>
        <taxon>Bacillota</taxon>
        <taxon>Bacilli</taxon>
        <taxon>Bacillales</taxon>
        <taxon>Bacillaceae</taxon>
        <taxon>Shouchella</taxon>
    </lineage>
</organism>
<evidence type="ECO:0000256" key="2">
    <source>
        <dbReference type="SAM" id="Phobius"/>
    </source>
</evidence>
<feature type="compositionally biased region" description="Basic and acidic residues" evidence="1">
    <location>
        <begin position="76"/>
        <end position="86"/>
    </location>
</feature>
<evidence type="ECO:0000256" key="1">
    <source>
        <dbReference type="SAM" id="MobiDB-lite"/>
    </source>
</evidence>
<reference evidence="3" key="1">
    <citation type="submission" date="2021-01" db="EMBL/GenBank/DDBJ databases">
        <title>Genomic Encyclopedia of Type Strains, Phase IV (KMG-IV): sequencing the most valuable type-strain genomes for metagenomic binning, comparative biology and taxonomic classification.</title>
        <authorList>
            <person name="Goeker M."/>
        </authorList>
    </citation>
    <scope>NUCLEOTIDE SEQUENCE</scope>
    <source>
        <strain evidence="3">DSM 21943</strain>
    </source>
</reference>
<keyword evidence="2" id="KW-1133">Transmembrane helix</keyword>
<protein>
    <submittedName>
        <fullName evidence="3">Stage II sporulation protein B</fullName>
    </submittedName>
</protein>
<feature type="region of interest" description="Disordered" evidence="1">
    <location>
        <begin position="1"/>
        <end position="57"/>
    </location>
</feature>
<feature type="transmembrane region" description="Helical" evidence="2">
    <location>
        <begin position="106"/>
        <end position="130"/>
    </location>
</feature>
<dbReference type="RefSeq" id="WP_204465778.1">
    <property type="nucleotide sequence ID" value="NZ_JAFBCV010000004.1"/>
</dbReference>
<dbReference type="Proteomes" id="UP001179280">
    <property type="component" value="Unassembled WGS sequence"/>
</dbReference>
<name>A0ABS2SST5_9BACI</name>
<sequence length="361" mass="40125">MKESKHTMSFTFPKTDNKPKPAPKPKQEEKIEIQTWDKEPFHAGKEERINDNSADQFIPKPDKVIDFTKKFGQKKSGREPFWDDGNRSLSPKLPPHGRKNKFRIQALPWAVVAAVFSAIVVGLGLGVVMYQMIIQDHATQGLSAEPAIPATAAMQDTVAFPTIHMDVIQGAAFSEKEKGEQVVLETQQQGLPAVLTTGEETQYMFMGIANDQSKAQALGQLINDRGQEVYVKTYTVDGGETSIEGESAANWFSSAHATLVHLSEITSAQLINEGTTTLNQEQMETVTTSLDQLKEARDRAFSQIGDTAMPFALSMSDELHLAGQKLVEYNQNKDATYLWESQQALLQALVMYEQTVYAIRK</sequence>
<evidence type="ECO:0000313" key="3">
    <source>
        <dbReference type="EMBL" id="MBM7838573.1"/>
    </source>
</evidence>
<accession>A0ABS2SST5</accession>